<dbReference type="PANTHER" id="PTHR33361">
    <property type="entry name" value="GLR0591 PROTEIN"/>
    <property type="match status" value="1"/>
</dbReference>
<keyword evidence="2" id="KW-0732">Signal</keyword>
<dbReference type="InterPro" id="IPR010281">
    <property type="entry name" value="DUF885"/>
</dbReference>
<dbReference type="PANTHER" id="PTHR33361:SF15">
    <property type="entry name" value="DUF885 FAMILY LIPOPROTEIN"/>
    <property type="match status" value="1"/>
</dbReference>
<proteinExistence type="predicted"/>
<keyword evidence="4" id="KW-1185">Reference proteome</keyword>
<evidence type="ECO:0000256" key="1">
    <source>
        <dbReference type="SAM" id="MobiDB-lite"/>
    </source>
</evidence>
<dbReference type="EMBL" id="QUZK01000035">
    <property type="protein sequence ID" value="RFF30499.1"/>
    <property type="molecule type" value="Genomic_DNA"/>
</dbReference>
<evidence type="ECO:0000256" key="2">
    <source>
        <dbReference type="SAM" id="SignalP"/>
    </source>
</evidence>
<dbReference type="Proteomes" id="UP000260351">
    <property type="component" value="Unassembled WGS sequence"/>
</dbReference>
<evidence type="ECO:0000313" key="4">
    <source>
        <dbReference type="Proteomes" id="UP000260351"/>
    </source>
</evidence>
<name>A0A3E1K8Y7_9GAMM</name>
<evidence type="ECO:0000313" key="3">
    <source>
        <dbReference type="EMBL" id="RFF30499.1"/>
    </source>
</evidence>
<comment type="caution">
    <text evidence="3">The sequence shown here is derived from an EMBL/GenBank/DDBJ whole genome shotgun (WGS) entry which is preliminary data.</text>
</comment>
<reference evidence="3 4" key="1">
    <citation type="submission" date="2018-08" db="EMBL/GenBank/DDBJ databases">
        <title>Wenzhouxiangella salilacus sp. nov., a novel bacterium isolated from a saline lake in Xinjiang Province, China.</title>
        <authorList>
            <person name="Han S."/>
        </authorList>
    </citation>
    <scope>NUCLEOTIDE SEQUENCE [LARGE SCALE GENOMIC DNA]</scope>
    <source>
        <strain evidence="3 4">XDB06</strain>
    </source>
</reference>
<accession>A0A3E1K8Y7</accession>
<organism evidence="3 4">
    <name type="scientific">Wenzhouxiangella sediminis</name>
    <dbReference type="NCBI Taxonomy" id="1792836"/>
    <lineage>
        <taxon>Bacteria</taxon>
        <taxon>Pseudomonadati</taxon>
        <taxon>Pseudomonadota</taxon>
        <taxon>Gammaproteobacteria</taxon>
        <taxon>Chromatiales</taxon>
        <taxon>Wenzhouxiangellaceae</taxon>
        <taxon>Wenzhouxiangella</taxon>
    </lineage>
</organism>
<feature type="region of interest" description="Disordered" evidence="1">
    <location>
        <begin position="21"/>
        <end position="49"/>
    </location>
</feature>
<feature type="compositionally biased region" description="Low complexity" evidence="1">
    <location>
        <begin position="36"/>
        <end position="49"/>
    </location>
</feature>
<dbReference type="PROSITE" id="PS51257">
    <property type="entry name" value="PROKAR_LIPOPROTEIN"/>
    <property type="match status" value="1"/>
</dbReference>
<dbReference type="AlphaFoldDB" id="A0A3E1K8Y7"/>
<feature type="signal peptide" evidence="2">
    <location>
        <begin position="1"/>
        <end position="25"/>
    </location>
</feature>
<dbReference type="Pfam" id="PF05960">
    <property type="entry name" value="DUF885"/>
    <property type="match status" value="1"/>
</dbReference>
<feature type="chain" id="PRO_5017596086" evidence="2">
    <location>
        <begin position="26"/>
        <end position="616"/>
    </location>
</feature>
<sequence>MNRLLAIAFMLALLAACSESPAPEAADESEPPPQPAAAEPAEATGPSASDEAGVAAFDAFVDSLIDDLLRRSPEWAIYEGRYENAGEVSIPDAEHRREELAFIGDALERLEGFDREALPVDRRTDYDLLENRLESSRFYIQTLRPWEWQPSNYNVAGPLSILLNTEFAPLPERLALIRDRLEQVPAYYDAARNSLGTPTLEHTELAISQNRGGLSVLADIREKAAGADIDEALSSSLAEAADGAESAINDWVRWLEGRLEELRASGNARSFRLGEALYEQKFAYDIQADFSAEELYRRAQAEKDRLLEEMDGYTKELWPQYFAEEPMPEARLERIGRMIDRLSEEHVAVGDFVEEIRRQMPQLAEFVRQNDLLDQDPDKPLVVRETPEYMRGTGAIASVSAPGPFNPEAETYYNVTPLETYGEEQAASYLREYNDWMLQILNIHEGIPGHYTQLLHANKSPSLVKSLFGNGAMVEGWAVYSERMMLEEGWGDHEPELWLMHGKWLLRVTHNAILDHAVHVRGMERDEAVRMMQEEAFQETSEATQKWRRLTLSQVQLTSYYAGYAAIMDLRERLRAEQGDEFDLKAFHNQFLSYGSSPVDTISALMTGEEQTSAVD</sequence>
<gene>
    <name evidence="3" type="ORF">DZC52_08230</name>
</gene>
<dbReference type="OrthoDB" id="9769898at2"/>
<protein>
    <submittedName>
        <fullName evidence="3">DUF885 domain-containing protein</fullName>
    </submittedName>
</protein>